<sequence length="250" mass="27851">MRVSAQLYTVRQVGDLAAQLDLVRACGFTDIETVGFHDLTPKQVTNVVRQAGFTVRSAHFDWEEFETRFDDILRMLEALECSVAVMPWLSPKARPDTAEGWKAVSGRLSEWADALSANGVRLAYHNHDFDLVDLGQGSPLDMVLSHEAIGWQPDIGWLYSALSDPAALLSRYSDRIVSVHAKDVDPLAGQGDERWRNLGQGVVDWPLVLRVLADSPCADLFVEHDETADHAQTLQTGHDLLMRMRSVEVT</sequence>
<keyword evidence="2" id="KW-0413">Isomerase</keyword>
<organism evidence="2 3">
    <name type="scientific">Ruegeria faecimaris</name>
    <dbReference type="NCBI Taxonomy" id="686389"/>
    <lineage>
        <taxon>Bacteria</taxon>
        <taxon>Pseudomonadati</taxon>
        <taxon>Pseudomonadota</taxon>
        <taxon>Alphaproteobacteria</taxon>
        <taxon>Rhodobacterales</taxon>
        <taxon>Roseobacteraceae</taxon>
        <taxon>Ruegeria</taxon>
    </lineage>
</organism>
<dbReference type="GO" id="GO:0016853">
    <property type="term" value="F:isomerase activity"/>
    <property type="evidence" value="ECO:0007669"/>
    <property type="project" value="UniProtKB-KW"/>
</dbReference>
<accession>A0A521CLF2</accession>
<dbReference type="PANTHER" id="PTHR12110:SF41">
    <property type="entry name" value="INOSOSE DEHYDRATASE"/>
    <property type="match status" value="1"/>
</dbReference>
<dbReference type="InterPro" id="IPR036237">
    <property type="entry name" value="Xyl_isomerase-like_sf"/>
</dbReference>
<dbReference type="InterPro" id="IPR050312">
    <property type="entry name" value="IolE/XylAMocC-like"/>
</dbReference>
<dbReference type="SUPFAM" id="SSF51658">
    <property type="entry name" value="Xylose isomerase-like"/>
    <property type="match status" value="1"/>
</dbReference>
<dbReference type="InterPro" id="IPR013022">
    <property type="entry name" value="Xyl_isomerase-like_TIM-brl"/>
</dbReference>
<dbReference type="AlphaFoldDB" id="A0A521CLF2"/>
<name>A0A521CLF2_9RHOB</name>
<dbReference type="Gene3D" id="3.20.20.150">
    <property type="entry name" value="Divalent-metal-dependent TIM barrel enzymes"/>
    <property type="match status" value="1"/>
</dbReference>
<dbReference type="OrthoDB" id="9798407at2"/>
<dbReference type="RefSeq" id="WP_142636135.1">
    <property type="nucleotide sequence ID" value="NZ_FXTE01000003.1"/>
</dbReference>
<evidence type="ECO:0000313" key="3">
    <source>
        <dbReference type="Proteomes" id="UP000319555"/>
    </source>
</evidence>
<feature type="domain" description="Xylose isomerase-like TIM barrel" evidence="1">
    <location>
        <begin position="23"/>
        <end position="220"/>
    </location>
</feature>
<dbReference type="EMBL" id="FXTE01000003">
    <property type="protein sequence ID" value="SMO60297.1"/>
    <property type="molecule type" value="Genomic_DNA"/>
</dbReference>
<dbReference type="PANTHER" id="PTHR12110">
    <property type="entry name" value="HYDROXYPYRUVATE ISOMERASE"/>
    <property type="match status" value="1"/>
</dbReference>
<keyword evidence="3" id="KW-1185">Reference proteome</keyword>
<reference evidence="2 3" key="1">
    <citation type="submission" date="2017-05" db="EMBL/GenBank/DDBJ databases">
        <authorList>
            <person name="Varghese N."/>
            <person name="Submissions S."/>
        </authorList>
    </citation>
    <scope>NUCLEOTIDE SEQUENCE [LARGE SCALE GENOMIC DNA]</scope>
    <source>
        <strain evidence="2 3">DSM 28009</strain>
    </source>
</reference>
<dbReference type="Pfam" id="PF01261">
    <property type="entry name" value="AP_endonuc_2"/>
    <property type="match status" value="1"/>
</dbReference>
<dbReference type="Proteomes" id="UP000319555">
    <property type="component" value="Unassembled WGS sequence"/>
</dbReference>
<proteinExistence type="predicted"/>
<evidence type="ECO:0000313" key="2">
    <source>
        <dbReference type="EMBL" id="SMO60297.1"/>
    </source>
</evidence>
<evidence type="ECO:0000259" key="1">
    <source>
        <dbReference type="Pfam" id="PF01261"/>
    </source>
</evidence>
<protein>
    <submittedName>
        <fullName evidence="2">Sugar phosphate isomerase/epimerase</fullName>
    </submittedName>
</protein>
<gene>
    <name evidence="2" type="ORF">SAMN06265380_10382</name>
</gene>